<protein>
    <submittedName>
        <fullName evidence="2">Glycosyl hydrolase family 32</fullName>
    </submittedName>
</protein>
<dbReference type="AlphaFoldDB" id="A0A6P1W9G4"/>
<dbReference type="InterPro" id="IPR023296">
    <property type="entry name" value="Glyco_hydro_beta-prop_sf"/>
</dbReference>
<dbReference type="EMBL" id="CP045997">
    <property type="protein sequence ID" value="QHW00561.1"/>
    <property type="molecule type" value="Genomic_DNA"/>
</dbReference>
<dbReference type="KEGG" id="senf:GJR95_38525"/>
<feature type="chain" id="PRO_5026799761" evidence="1">
    <location>
        <begin position="27"/>
        <end position="566"/>
    </location>
</feature>
<name>A0A6P1W9G4_9BACT</name>
<dbReference type="SUPFAM" id="SSF75005">
    <property type="entry name" value="Arabinanase/levansucrase/invertase"/>
    <property type="match status" value="1"/>
</dbReference>
<organism evidence="2 3">
    <name type="scientific">Spirosoma endbachense</name>
    <dbReference type="NCBI Taxonomy" id="2666025"/>
    <lineage>
        <taxon>Bacteria</taxon>
        <taxon>Pseudomonadati</taxon>
        <taxon>Bacteroidota</taxon>
        <taxon>Cytophagia</taxon>
        <taxon>Cytophagales</taxon>
        <taxon>Cytophagaceae</taxon>
        <taxon>Spirosoma</taxon>
    </lineage>
</organism>
<dbReference type="RefSeq" id="WP_162390952.1">
    <property type="nucleotide sequence ID" value="NZ_CP045997.1"/>
</dbReference>
<dbReference type="GO" id="GO:0016787">
    <property type="term" value="F:hydrolase activity"/>
    <property type="evidence" value="ECO:0007669"/>
    <property type="project" value="UniProtKB-KW"/>
</dbReference>
<keyword evidence="1" id="KW-0732">Signal</keyword>
<keyword evidence="3" id="KW-1185">Reference proteome</keyword>
<sequence length="566" mass="62991">MKATRALSKLVYLIGLVLLSLTAALAQPAKSEEHTQAKVLYNGIELPNEWPPKTQDPKSAEPMEVPYLRNPPKVIPINVGRQLFVDDFLIENTTLKRVFHTAEKYEGNPVFKAETPEEINPTGTPEPGQQYVTYLGHGGVFYDPQESLFKMFYTAGWRGGLAMATSKDLLKWNRPELGIVGKNNLLLPPGWLWAGGDNSIWLDLKPKNPSERLKYLTDRGTHNKESRPHTLHTSADGRVWSQGVPVGKADDYCSFFYNPFRNVWGYSIKRGGRGRARYYSENADFIKGADWSNAVFWANADKLDEPDPEIKAPAQLYSLNAVAYESIMVGEFYIHLGPDNRICDEGKFPKITELKLGFSRDGFHWDRPDRRPFIATTRKEGDWDRGYLHGTTGVFAVIGDKLWFPYCGYAGIAPNGSRGMYTGASVGLATLRRDGFASMEATTQKGTLTTRPVTFTGQQLFVNIDCPQGELRVEILDESNKVIAPFAVKNAEVVKVDKTLQAVSWKGVSDLSSLNGKLVKFRFYLTNGKLYSFWVSPDKSGASHGYVGVGGPGMDGVVDTKGINAY</sequence>
<evidence type="ECO:0000256" key="1">
    <source>
        <dbReference type="SAM" id="SignalP"/>
    </source>
</evidence>
<reference evidence="2 3" key="1">
    <citation type="submission" date="2019-11" db="EMBL/GenBank/DDBJ databases">
        <title>Spirosoma endbachense sp. nov., isolated from a natural salt meadow.</title>
        <authorList>
            <person name="Rojas J."/>
            <person name="Ambika Manirajan B."/>
            <person name="Ratering S."/>
            <person name="Suarez C."/>
            <person name="Geissler-Plaum R."/>
            <person name="Schnell S."/>
        </authorList>
    </citation>
    <scope>NUCLEOTIDE SEQUENCE [LARGE SCALE GENOMIC DNA]</scope>
    <source>
        <strain evidence="2 3">I-24</strain>
    </source>
</reference>
<keyword evidence="2" id="KW-0378">Hydrolase</keyword>
<feature type="signal peptide" evidence="1">
    <location>
        <begin position="1"/>
        <end position="26"/>
    </location>
</feature>
<proteinExistence type="predicted"/>
<evidence type="ECO:0000313" key="2">
    <source>
        <dbReference type="EMBL" id="QHW00561.1"/>
    </source>
</evidence>
<dbReference type="Proteomes" id="UP000464577">
    <property type="component" value="Chromosome"/>
</dbReference>
<evidence type="ECO:0000313" key="3">
    <source>
        <dbReference type="Proteomes" id="UP000464577"/>
    </source>
</evidence>
<gene>
    <name evidence="2" type="ORF">GJR95_38525</name>
</gene>
<accession>A0A6P1W9G4</accession>